<keyword evidence="6 8" id="KW-0472">Membrane</keyword>
<keyword evidence="4 8" id="KW-0812">Transmembrane</keyword>
<dbReference type="EMBL" id="AFBP01000090">
    <property type="protein sequence ID" value="EGG51135.1"/>
    <property type="molecule type" value="Genomic_DNA"/>
</dbReference>
<feature type="compositionally biased region" description="Acidic residues" evidence="7">
    <location>
        <begin position="680"/>
        <end position="692"/>
    </location>
</feature>
<reference evidence="9 10" key="1">
    <citation type="submission" date="2011-02" db="EMBL/GenBank/DDBJ databases">
        <authorList>
            <person name="Weinstock G."/>
            <person name="Sodergren E."/>
            <person name="Clifton S."/>
            <person name="Fulton L."/>
            <person name="Fulton B."/>
            <person name="Courtney L."/>
            <person name="Fronick C."/>
            <person name="Harrison M."/>
            <person name="Strong C."/>
            <person name="Farmer C."/>
            <person name="Delahaunty K."/>
            <person name="Markovic C."/>
            <person name="Hall O."/>
            <person name="Minx P."/>
            <person name="Tomlinson C."/>
            <person name="Mitreva M."/>
            <person name="Hou S."/>
            <person name="Chen J."/>
            <person name="Wollam A."/>
            <person name="Pepin K.H."/>
            <person name="Johnson M."/>
            <person name="Bhonagiri V."/>
            <person name="Zhang X."/>
            <person name="Suruliraj S."/>
            <person name="Warren W."/>
            <person name="Chinwalla A."/>
            <person name="Mardis E.R."/>
            <person name="Wilson R.K."/>
        </authorList>
    </citation>
    <scope>NUCLEOTIDE SEQUENCE [LARGE SCALE GENOMIC DNA]</scope>
    <source>
        <strain evidence="9 10">YIT 11859</strain>
    </source>
</reference>
<keyword evidence="10" id="KW-1185">Reference proteome</keyword>
<evidence type="ECO:0000313" key="9">
    <source>
        <dbReference type="EMBL" id="EGG51135.1"/>
    </source>
</evidence>
<evidence type="ECO:0000256" key="4">
    <source>
        <dbReference type="ARBA" id="ARBA00022692"/>
    </source>
</evidence>
<feature type="region of interest" description="Disordered" evidence="7">
    <location>
        <begin position="680"/>
        <end position="782"/>
    </location>
</feature>
<dbReference type="Gene3D" id="3.40.50.300">
    <property type="entry name" value="P-loop containing nucleotide triphosphate hydrolases"/>
    <property type="match status" value="1"/>
</dbReference>
<dbReference type="GeneID" id="43349636"/>
<evidence type="ECO:0000256" key="2">
    <source>
        <dbReference type="ARBA" id="ARBA00008806"/>
    </source>
</evidence>
<evidence type="ECO:0000256" key="5">
    <source>
        <dbReference type="ARBA" id="ARBA00022989"/>
    </source>
</evidence>
<keyword evidence="5 8" id="KW-1133">Transmembrane helix</keyword>
<proteinExistence type="inferred from homology"/>
<dbReference type="eggNOG" id="COG3505">
    <property type="taxonomic scope" value="Bacteria"/>
</dbReference>
<comment type="similarity">
    <text evidence="2">Belongs to the VirD4/TraG family.</text>
</comment>
<dbReference type="InterPro" id="IPR003688">
    <property type="entry name" value="TraG/VirD4"/>
</dbReference>
<dbReference type="PANTHER" id="PTHR37937:SF1">
    <property type="entry name" value="CONJUGATIVE TRANSFER: DNA TRANSPORT"/>
    <property type="match status" value="1"/>
</dbReference>
<dbReference type="HOGENOM" id="CLU_012039_1_0_4"/>
<evidence type="ECO:0000256" key="1">
    <source>
        <dbReference type="ARBA" id="ARBA00004651"/>
    </source>
</evidence>
<protein>
    <submittedName>
        <fullName evidence="9">TraG/TraD family protein</fullName>
    </submittedName>
</protein>
<feature type="transmembrane region" description="Helical" evidence="8">
    <location>
        <begin position="12"/>
        <end position="34"/>
    </location>
</feature>
<dbReference type="Pfam" id="PF02534">
    <property type="entry name" value="T4SS-DNA_transf"/>
    <property type="match status" value="1"/>
</dbReference>
<feature type="compositionally biased region" description="Low complexity" evidence="7">
    <location>
        <begin position="480"/>
        <end position="498"/>
    </location>
</feature>
<evidence type="ECO:0000256" key="6">
    <source>
        <dbReference type="ARBA" id="ARBA00023136"/>
    </source>
</evidence>
<evidence type="ECO:0000256" key="7">
    <source>
        <dbReference type="SAM" id="MobiDB-lite"/>
    </source>
</evidence>
<dbReference type="GO" id="GO:0005886">
    <property type="term" value="C:plasma membrane"/>
    <property type="evidence" value="ECO:0007669"/>
    <property type="project" value="UniProtKB-SubCell"/>
</dbReference>
<dbReference type="PANTHER" id="PTHR37937">
    <property type="entry name" value="CONJUGATIVE TRANSFER: DNA TRANSPORT"/>
    <property type="match status" value="1"/>
</dbReference>
<evidence type="ECO:0000256" key="8">
    <source>
        <dbReference type="SAM" id="Phobius"/>
    </source>
</evidence>
<dbReference type="InterPro" id="IPR051539">
    <property type="entry name" value="T4SS-coupling_protein"/>
</dbReference>
<dbReference type="Proteomes" id="UP000005156">
    <property type="component" value="Unassembled WGS sequence"/>
</dbReference>
<name>F3QN08_9BURK</name>
<dbReference type="CDD" id="cd01127">
    <property type="entry name" value="TrwB_TraG_TraD_VirD4"/>
    <property type="match status" value="1"/>
</dbReference>
<gene>
    <name evidence="9" type="ORF">HMPREF9439_02338</name>
</gene>
<sequence length="782" mass="87193">MSQLRNKKIIKVAVGIIGCLLLAVLFFEISGFLFLKIFRLPLEICRPWTIFQYWMMYRDSNRSFIKAAILGCLLAPWLITAAVAIAIKIKAGKRSLHGDAAFASNTEVQKYGLINPPDGLDKTILVGKHNGRYLNYGGTEFVLLAAPTRSGKGVGVVIPNCLNYSDSLVILDIKGENFDITSGYRAAHGQEVYLFAPFDPEGKTHRYNPLEYISSNEVDRVGDIDAIATALYNSESNGDKFWSENAKDLFRGLCLYVLETPGIPKTLGQILRESSAAGLKDSLTKKLKDAQDAGHPYSNRCIEALNRVFSNSENTLSGIVSTFGTPLLGFANARVDLATSANDFDLRDVRRKKMSIYLKIEPNKLKEARVLVNLFFDQLLNLNTKKLPEQDKRLKYQCLVLLDEMTSIGRVPMISQAIAYMAGYNMRLLTIIQSMTQLASAYGKDDAETIRANHSLLIMYAPNPTQQSLANEYSEMLGTQTVKSKSTSKGKGSTSTSESDQRRSLLLPQEIKGIGDKKEIVVLNKGSAKPILCQKIRYYEDPNFECRQRWETPFVPVQDVETFTASLDERVNKVLATELTEEDSRKIAGVNELPEIPKELAETPDSDWSNEQIQNYVEASFTKIAANRFNLSAIQHAPKLDLSKNQPPEKINGNTDNGETSEDLDKTISDLFDGVDIPTEEQEKEPAQESEDISLQQPSFDPASVNEEPSSSLDKKTEGPEKEDETLEAIFETPTDKPPASAPSASPKKKQTSPLKDIRNLYRRKKTQTTSGEFKRHFSTLK</sequence>
<dbReference type="RefSeq" id="WP_008864861.1">
    <property type="nucleotide sequence ID" value="NZ_GL883756.1"/>
</dbReference>
<dbReference type="AlphaFoldDB" id="F3QN08"/>
<organism evidence="9 10">
    <name type="scientific">Parasutterella excrementihominis YIT 11859</name>
    <dbReference type="NCBI Taxonomy" id="762966"/>
    <lineage>
        <taxon>Bacteria</taxon>
        <taxon>Pseudomonadati</taxon>
        <taxon>Pseudomonadota</taxon>
        <taxon>Betaproteobacteria</taxon>
        <taxon>Burkholderiales</taxon>
        <taxon>Sutterellaceae</taxon>
        <taxon>Parasutterella</taxon>
    </lineage>
</organism>
<accession>F3QN08</accession>
<evidence type="ECO:0000313" key="10">
    <source>
        <dbReference type="Proteomes" id="UP000005156"/>
    </source>
</evidence>
<evidence type="ECO:0000256" key="3">
    <source>
        <dbReference type="ARBA" id="ARBA00022475"/>
    </source>
</evidence>
<comment type="caution">
    <text evidence="9">The sequence shown here is derived from an EMBL/GenBank/DDBJ whole genome shotgun (WGS) entry which is preliminary data.</text>
</comment>
<comment type="subcellular location">
    <subcellularLocation>
        <location evidence="1">Cell membrane</location>
        <topology evidence="1">Multi-pass membrane protein</topology>
    </subcellularLocation>
</comment>
<dbReference type="SUPFAM" id="SSF52540">
    <property type="entry name" value="P-loop containing nucleoside triphosphate hydrolases"/>
    <property type="match status" value="1"/>
</dbReference>
<feature type="region of interest" description="Disordered" evidence="7">
    <location>
        <begin position="639"/>
        <end position="664"/>
    </location>
</feature>
<dbReference type="OrthoDB" id="9759295at2"/>
<feature type="transmembrane region" description="Helical" evidence="8">
    <location>
        <begin position="64"/>
        <end position="87"/>
    </location>
</feature>
<dbReference type="InterPro" id="IPR027417">
    <property type="entry name" value="P-loop_NTPase"/>
</dbReference>
<feature type="region of interest" description="Disordered" evidence="7">
    <location>
        <begin position="480"/>
        <end position="505"/>
    </location>
</feature>
<keyword evidence="3" id="KW-1003">Cell membrane</keyword>